<feature type="non-terminal residue" evidence="2">
    <location>
        <position position="164"/>
    </location>
</feature>
<reference evidence="2 3" key="1">
    <citation type="submission" date="2024-02" db="EMBL/GenBank/DDBJ databases">
        <authorList>
            <person name="Chen Y."/>
            <person name="Shah S."/>
            <person name="Dougan E. K."/>
            <person name="Thang M."/>
            <person name="Chan C."/>
        </authorList>
    </citation>
    <scope>NUCLEOTIDE SEQUENCE [LARGE SCALE GENOMIC DNA]</scope>
</reference>
<feature type="region of interest" description="Disordered" evidence="1">
    <location>
        <begin position="101"/>
        <end position="129"/>
    </location>
</feature>
<accession>A0ABP0N1N3</accession>
<gene>
    <name evidence="2" type="ORF">SCF082_LOCUS30899</name>
</gene>
<evidence type="ECO:0000256" key="1">
    <source>
        <dbReference type="SAM" id="MobiDB-lite"/>
    </source>
</evidence>
<keyword evidence="3" id="KW-1185">Reference proteome</keyword>
<sequence>MVKWGPAKPHSHPETCWVNIPKNDVVHHPIVEDSLSRVSQSSAMKAHPASQAHWFEWAKPCLMTGGHCVAENLEHAKHAFDVDVHLAIELSTLLESAPSSKDLNAGGKAKQSLPLRGEAHPNQPSNSSHLEHTSLRVSCLRTRAFLKWFGCFVRICHCFLHEIY</sequence>
<comment type="caution">
    <text evidence="2">The sequence shown here is derived from an EMBL/GenBank/DDBJ whole genome shotgun (WGS) entry which is preliminary data.</text>
</comment>
<proteinExistence type="predicted"/>
<protein>
    <submittedName>
        <fullName evidence="2">Uncharacterized protein</fullName>
    </submittedName>
</protein>
<organism evidence="2 3">
    <name type="scientific">Durusdinium trenchii</name>
    <dbReference type="NCBI Taxonomy" id="1381693"/>
    <lineage>
        <taxon>Eukaryota</taxon>
        <taxon>Sar</taxon>
        <taxon>Alveolata</taxon>
        <taxon>Dinophyceae</taxon>
        <taxon>Suessiales</taxon>
        <taxon>Symbiodiniaceae</taxon>
        <taxon>Durusdinium</taxon>
    </lineage>
</organism>
<evidence type="ECO:0000313" key="3">
    <source>
        <dbReference type="Proteomes" id="UP001642464"/>
    </source>
</evidence>
<evidence type="ECO:0000313" key="2">
    <source>
        <dbReference type="EMBL" id="CAK9057658.1"/>
    </source>
</evidence>
<dbReference type="EMBL" id="CAXAMM010025803">
    <property type="protein sequence ID" value="CAK9057658.1"/>
    <property type="molecule type" value="Genomic_DNA"/>
</dbReference>
<dbReference type="Proteomes" id="UP001642464">
    <property type="component" value="Unassembled WGS sequence"/>
</dbReference>
<name>A0ABP0N1N3_9DINO</name>